<comment type="caution">
    <text evidence="2">The sequence shown here is derived from an EMBL/GenBank/DDBJ whole genome shotgun (WGS) entry which is preliminary data.</text>
</comment>
<dbReference type="Pfam" id="PF15579">
    <property type="entry name" value="Imm52"/>
    <property type="match status" value="1"/>
</dbReference>
<accession>A0A2T3XT69</accession>
<protein>
    <recommendedName>
        <fullName evidence="1">Immunity protein 52 domain-containing protein</fullName>
    </recommendedName>
</protein>
<sequence>MNILAQFRDAPDFAGAGQFEVHLRRLWSVVELLASKDERLAQWYLTGDTEFEARLHPVFEAPGVPSSAISAVLSIRYEGARKNRPKVMGFWNGHNSSTDGAQLKLSIDTGVMPSEVEVDLPEQAEPTQRLGDYAAMEDGVSVIARLYNPAYVSVAPRAYFGKQVFDDKPGVGWMLYLPKVITVQQVPEARALIPVLEAGEKQIGTIIVSITDGVFSADNPEHVKVANHIEIRLVAQDLLPAYADI</sequence>
<dbReference type="EMBL" id="PYUC01000008">
    <property type="protein sequence ID" value="PTB19677.1"/>
    <property type="molecule type" value="Genomic_DNA"/>
</dbReference>
<dbReference type="InterPro" id="IPR028969">
    <property type="entry name" value="Imm52"/>
</dbReference>
<evidence type="ECO:0000259" key="1">
    <source>
        <dbReference type="Pfam" id="PF15579"/>
    </source>
</evidence>
<proteinExistence type="predicted"/>
<organism evidence="2 3">
    <name type="scientific">Trinickia symbiotica</name>
    <dbReference type="NCBI Taxonomy" id="863227"/>
    <lineage>
        <taxon>Bacteria</taxon>
        <taxon>Pseudomonadati</taxon>
        <taxon>Pseudomonadota</taxon>
        <taxon>Betaproteobacteria</taxon>
        <taxon>Burkholderiales</taxon>
        <taxon>Burkholderiaceae</taxon>
        <taxon>Trinickia</taxon>
    </lineage>
</organism>
<feature type="domain" description="Immunity protein 52" evidence="1">
    <location>
        <begin position="24"/>
        <end position="239"/>
    </location>
</feature>
<reference evidence="2 3" key="1">
    <citation type="submission" date="2018-03" db="EMBL/GenBank/DDBJ databases">
        <title>Whole genome analyses suggest that Burkholderia sensu lato contains two further novel genera in the rhizoxinica-symbiotica group Mycetohabitans gen. nov., and Trinickia gen. nov.: implications for the evolution of diazotrophy and nodulation in the Burkholderiaceae.</title>
        <authorList>
            <person name="Estrada De Los Santos P."/>
            <person name="Palmer M."/>
            <person name="Chavez-Ramirez B."/>
            <person name="Steenkamp E.T."/>
            <person name="Hirsch A.M."/>
            <person name="Manyaka P."/>
            <person name="Maluk M."/>
            <person name="Lafos M."/>
            <person name="Crook M."/>
            <person name="Gross E."/>
            <person name="Simon M.F."/>
            <person name="Bueno Dos Reis Junior F."/>
            <person name="Poole P.S."/>
            <person name="Venter S.N."/>
            <person name="James E.K."/>
        </authorList>
    </citation>
    <scope>NUCLEOTIDE SEQUENCE [LARGE SCALE GENOMIC DNA]</scope>
    <source>
        <strain evidence="2 3">JPY-366</strain>
    </source>
</reference>
<evidence type="ECO:0000313" key="3">
    <source>
        <dbReference type="Proteomes" id="UP000240638"/>
    </source>
</evidence>
<dbReference type="AlphaFoldDB" id="A0A2T3XT69"/>
<name>A0A2T3XT69_9BURK</name>
<evidence type="ECO:0000313" key="2">
    <source>
        <dbReference type="EMBL" id="PTB19677.1"/>
    </source>
</evidence>
<gene>
    <name evidence="2" type="ORF">C9I57_18275</name>
</gene>
<dbReference type="Proteomes" id="UP000240638">
    <property type="component" value="Unassembled WGS sequence"/>
</dbReference>